<keyword evidence="5" id="KW-1185">Reference proteome</keyword>
<dbReference type="OMA" id="FVFPPPF"/>
<evidence type="ECO:0000313" key="5">
    <source>
        <dbReference type="Proteomes" id="UP000472277"/>
    </source>
</evidence>
<evidence type="ECO:0000256" key="2">
    <source>
        <dbReference type="SAM" id="SignalP"/>
    </source>
</evidence>
<reference evidence="4" key="2">
    <citation type="submission" date="2025-09" db="UniProtKB">
        <authorList>
            <consortium name="Ensembl"/>
        </authorList>
    </citation>
    <scope>IDENTIFICATION</scope>
</reference>
<feature type="compositionally biased region" description="Acidic residues" evidence="1">
    <location>
        <begin position="247"/>
        <end position="271"/>
    </location>
</feature>
<feature type="domain" description="BZIP" evidence="3">
    <location>
        <begin position="398"/>
        <end position="412"/>
    </location>
</feature>
<name>A0A674B6V6_SALTR</name>
<dbReference type="GO" id="GO:0005634">
    <property type="term" value="C:nucleus"/>
    <property type="evidence" value="ECO:0007669"/>
    <property type="project" value="TreeGrafter"/>
</dbReference>
<sequence>MRTDSHLSFLPSLFIFLSLASCPSLFVFPPPFLQPGSSGMEPFFGEAYGTHGLSVTSEPFTISPTGGSIESDQCVVVMLGPPALSLCRGQQHGCELLSDLLEDSTTDDKHTSERRWDVSALDDITRYIKGSPERTPPSCERSSISPEGSREEPWLSQRPGGRQLRNPTDLTPCVGLVAGHLPLAGRDPGPWNQEAGGRESEARKGLHQVVQEERISLPVDLEVHSEEHNYSLQSELDTESSQGTDCDIGEEEKEEEDEEGREAMEEVEEKEELQPHVRPNKRWCYWECSLYSEADLGRDGERDSRRAKGRDEEKDEEKDGGDIIWGPSTLPSTMCLIGGTSTNGKQGQRKARRTDASDLTPSPVKLQSLGEQLHTLSSALEGMTPVSDLPVTARAPTRKERNKLASRACRLKKKAQHEANKIKLWGLNQEYDGLLGAVLQIKELIRQRVESREEDTERGALRERLEDILKESAGPRVAGRGKVFVERILKNHAGGQSTRETQGEGGSLDPSL</sequence>
<evidence type="ECO:0000313" key="4">
    <source>
        <dbReference type="Ensembl" id="ENSSTUP00000067209.1"/>
    </source>
</evidence>
<dbReference type="GO" id="GO:0006986">
    <property type="term" value="P:response to unfolded protein"/>
    <property type="evidence" value="ECO:0007669"/>
    <property type="project" value="InterPro"/>
</dbReference>
<dbReference type="KEGG" id="stru:115153390"/>
<dbReference type="GeneTree" id="ENSGT00390000007125"/>
<keyword evidence="2" id="KW-0732">Signal</keyword>
<feature type="compositionally biased region" description="Basic and acidic residues" evidence="1">
    <location>
        <begin position="196"/>
        <end position="205"/>
    </location>
</feature>
<dbReference type="PROSITE" id="PS00036">
    <property type="entry name" value="BZIP_BASIC"/>
    <property type="match status" value="1"/>
</dbReference>
<feature type="chain" id="PRO_5025626452" evidence="2">
    <location>
        <begin position="21"/>
        <end position="512"/>
    </location>
</feature>
<dbReference type="PANTHER" id="PTHR21552:SF2">
    <property type="entry name" value="CREB3 REGULATORY FACTOR"/>
    <property type="match status" value="1"/>
</dbReference>
<feature type="compositionally biased region" description="Polar residues" evidence="1">
    <location>
        <begin position="230"/>
        <end position="244"/>
    </location>
</feature>
<dbReference type="InParanoid" id="A0A674B6V6"/>
<dbReference type="InterPro" id="IPR046347">
    <property type="entry name" value="bZIP_sf"/>
</dbReference>
<dbReference type="InterPro" id="IPR004827">
    <property type="entry name" value="bZIP"/>
</dbReference>
<evidence type="ECO:0000256" key="1">
    <source>
        <dbReference type="SAM" id="MobiDB-lite"/>
    </source>
</evidence>
<dbReference type="GO" id="GO:0000981">
    <property type="term" value="F:DNA-binding transcription factor activity, RNA polymerase II-specific"/>
    <property type="evidence" value="ECO:0007669"/>
    <property type="project" value="TreeGrafter"/>
</dbReference>
<dbReference type="GO" id="GO:0000977">
    <property type="term" value="F:RNA polymerase II transcription regulatory region sequence-specific DNA binding"/>
    <property type="evidence" value="ECO:0007669"/>
    <property type="project" value="TreeGrafter"/>
</dbReference>
<dbReference type="Proteomes" id="UP000472277">
    <property type="component" value="Chromosome 18"/>
</dbReference>
<dbReference type="OrthoDB" id="8931646at2759"/>
<evidence type="ECO:0000259" key="3">
    <source>
        <dbReference type="PROSITE" id="PS00036"/>
    </source>
</evidence>
<dbReference type="RefSeq" id="XP_029554654.1">
    <property type="nucleotide sequence ID" value="XM_029698794.1"/>
</dbReference>
<proteinExistence type="predicted"/>
<dbReference type="Ensembl" id="ENSSTUT00000071271.1">
    <property type="protein sequence ID" value="ENSSTUP00000067209.1"/>
    <property type="gene ID" value="ENSSTUG00000029406.1"/>
</dbReference>
<dbReference type="PROSITE" id="PS51257">
    <property type="entry name" value="PROKAR_LIPOPROTEIN"/>
    <property type="match status" value="1"/>
</dbReference>
<reference evidence="4" key="1">
    <citation type="submission" date="2025-08" db="UniProtKB">
        <authorList>
            <consortium name="Ensembl"/>
        </authorList>
    </citation>
    <scope>IDENTIFICATION</scope>
</reference>
<dbReference type="GeneID" id="115153390"/>
<feature type="region of interest" description="Disordered" evidence="1">
    <location>
        <begin position="228"/>
        <end position="276"/>
    </location>
</feature>
<feature type="region of interest" description="Disordered" evidence="1">
    <location>
        <begin position="491"/>
        <end position="512"/>
    </location>
</feature>
<dbReference type="AlphaFoldDB" id="A0A674B6V6"/>
<protein>
    <submittedName>
        <fullName evidence="4">CREB3 regulatory factor-like</fullName>
    </submittedName>
</protein>
<dbReference type="PANTHER" id="PTHR21552">
    <property type="entry name" value="ADULT RETINA PROTEIN"/>
    <property type="match status" value="1"/>
</dbReference>
<feature type="signal peptide" evidence="2">
    <location>
        <begin position="1"/>
        <end position="20"/>
    </location>
</feature>
<dbReference type="SUPFAM" id="SSF57959">
    <property type="entry name" value="Leucine zipper domain"/>
    <property type="match status" value="1"/>
</dbReference>
<feature type="region of interest" description="Disordered" evidence="1">
    <location>
        <begin position="128"/>
        <end position="169"/>
    </location>
</feature>
<feature type="region of interest" description="Disordered" evidence="1">
    <location>
        <begin position="181"/>
        <end position="205"/>
    </location>
</feature>
<organism evidence="4 5">
    <name type="scientific">Salmo trutta</name>
    <name type="common">Brown trout</name>
    <dbReference type="NCBI Taxonomy" id="8032"/>
    <lineage>
        <taxon>Eukaryota</taxon>
        <taxon>Metazoa</taxon>
        <taxon>Chordata</taxon>
        <taxon>Craniata</taxon>
        <taxon>Vertebrata</taxon>
        <taxon>Euteleostomi</taxon>
        <taxon>Actinopterygii</taxon>
        <taxon>Neopterygii</taxon>
        <taxon>Teleostei</taxon>
        <taxon>Protacanthopterygii</taxon>
        <taxon>Salmoniformes</taxon>
        <taxon>Salmonidae</taxon>
        <taxon>Salmoninae</taxon>
        <taxon>Salmo</taxon>
    </lineage>
</organism>
<feature type="compositionally biased region" description="Basic and acidic residues" evidence="1">
    <location>
        <begin position="297"/>
        <end position="312"/>
    </location>
</feature>
<gene>
    <name evidence="4" type="primary">LOC115153390</name>
</gene>
<accession>A0A674B6V6</accession>
<feature type="region of interest" description="Disordered" evidence="1">
    <location>
        <begin position="297"/>
        <end position="363"/>
    </location>
</feature>
<dbReference type="InterPro" id="IPR039165">
    <property type="entry name" value="CREBRF"/>
</dbReference>
<dbReference type="CDD" id="cd14809">
    <property type="entry name" value="bZIP_AUREO-like"/>
    <property type="match status" value="1"/>
</dbReference>